<evidence type="ECO:0000313" key="2">
    <source>
        <dbReference type="EMBL" id="TGZ79347.1"/>
    </source>
</evidence>
<feature type="compositionally biased region" description="Gly residues" evidence="1">
    <location>
        <begin position="375"/>
        <end position="386"/>
    </location>
</feature>
<dbReference type="STRING" id="341454.A0A4S2MST7"/>
<dbReference type="InParanoid" id="A0A4S2MST7"/>
<dbReference type="Proteomes" id="UP000298138">
    <property type="component" value="Unassembled WGS sequence"/>
</dbReference>
<evidence type="ECO:0008006" key="4">
    <source>
        <dbReference type="Google" id="ProtNLM"/>
    </source>
</evidence>
<name>A0A4S2MST7_9PEZI</name>
<reference evidence="2 3" key="1">
    <citation type="submission" date="2019-04" db="EMBL/GenBank/DDBJ databases">
        <title>Comparative genomics and transcriptomics to analyze fruiting body development in filamentous ascomycetes.</title>
        <authorList>
            <consortium name="DOE Joint Genome Institute"/>
            <person name="Lutkenhaus R."/>
            <person name="Traeger S."/>
            <person name="Breuer J."/>
            <person name="Kuo A."/>
            <person name="Lipzen A."/>
            <person name="Pangilinan J."/>
            <person name="Dilworth D."/>
            <person name="Sandor L."/>
            <person name="Poggeler S."/>
            <person name="Barry K."/>
            <person name="Grigoriev I.V."/>
            <person name="Nowrousian M."/>
        </authorList>
    </citation>
    <scope>NUCLEOTIDE SEQUENCE [LARGE SCALE GENOMIC DNA]</scope>
    <source>
        <strain evidence="2 3">CBS 389.68</strain>
    </source>
</reference>
<dbReference type="Gene3D" id="3.60.15.10">
    <property type="entry name" value="Ribonuclease Z/Hydroxyacylglutathione hydrolase-like"/>
    <property type="match status" value="1"/>
</dbReference>
<feature type="compositionally biased region" description="Polar residues" evidence="1">
    <location>
        <begin position="68"/>
        <end position="77"/>
    </location>
</feature>
<feature type="compositionally biased region" description="Low complexity" evidence="1">
    <location>
        <begin position="78"/>
        <end position="94"/>
    </location>
</feature>
<accession>A0A4S2MST7</accession>
<feature type="compositionally biased region" description="Acidic residues" evidence="1">
    <location>
        <begin position="420"/>
        <end position="432"/>
    </location>
</feature>
<keyword evidence="3" id="KW-1185">Reference proteome</keyword>
<protein>
    <recommendedName>
        <fullName evidence="4">Cyclic-AMP phosphodiesterase</fullName>
    </recommendedName>
</protein>
<dbReference type="GO" id="GO:1902660">
    <property type="term" value="P:negative regulation of glucose mediated signaling pathway"/>
    <property type="evidence" value="ECO:0007669"/>
    <property type="project" value="TreeGrafter"/>
</dbReference>
<gene>
    <name evidence="2" type="ORF">EX30DRAFT_355758</name>
</gene>
<dbReference type="OrthoDB" id="258495at2759"/>
<dbReference type="PRINTS" id="PR00388">
    <property type="entry name" value="PDIESTERASE2"/>
</dbReference>
<dbReference type="SUPFAM" id="SSF56281">
    <property type="entry name" value="Metallo-hydrolase/oxidoreductase"/>
    <property type="match status" value="1"/>
</dbReference>
<dbReference type="CDD" id="cd07735">
    <property type="entry name" value="class_II_PDE_MBL-fold"/>
    <property type="match status" value="1"/>
</dbReference>
<dbReference type="Pfam" id="PF02112">
    <property type="entry name" value="PDEase_II"/>
    <property type="match status" value="1"/>
</dbReference>
<dbReference type="InterPro" id="IPR000396">
    <property type="entry name" value="Pdiesterase2"/>
</dbReference>
<dbReference type="PANTHER" id="PTHR28283">
    <property type="entry name" value="3',5'-CYCLIC-NUCLEOTIDE PHOSPHODIESTERASE 1"/>
    <property type="match status" value="1"/>
</dbReference>
<dbReference type="PANTHER" id="PTHR28283:SF1">
    <property type="entry name" value="3',5'-CYCLIC-NUCLEOTIDE PHOSPHODIESTERASE 1"/>
    <property type="match status" value="1"/>
</dbReference>
<dbReference type="InterPro" id="IPR036866">
    <property type="entry name" value="RibonucZ/Hydroxyglut_hydro"/>
</dbReference>
<feature type="region of interest" description="Disordered" evidence="1">
    <location>
        <begin position="68"/>
        <end position="96"/>
    </location>
</feature>
<dbReference type="FunCoup" id="A0A4S2MST7">
    <property type="interactions" value="53"/>
</dbReference>
<dbReference type="GO" id="GO:0006198">
    <property type="term" value="P:cAMP catabolic process"/>
    <property type="evidence" value="ECO:0007669"/>
    <property type="project" value="InterPro"/>
</dbReference>
<dbReference type="AlphaFoldDB" id="A0A4S2MST7"/>
<feature type="compositionally biased region" description="Basic and acidic residues" evidence="1">
    <location>
        <begin position="433"/>
        <end position="444"/>
    </location>
</feature>
<sequence length="562" mass="59924">MGASPTPAFHIIVLGSGGGPSEDNVSGYLVRSVAKRWGSNSAIALDAGTHLAGIIDILVTNPPLSTSLHSSTNNVPVSPSTATAPTEPRPRTASVPTSIDLSSAAITPSFPSSPSPFEGYSLPHISPTANAAYILQTLISSYLITHTHLDHISGLIMNTASFTHTHPKYLVSHHGAITHIKKHIFNNVIWPNLSDENGGVGLLSYRRLRPGDSFTPVADGLSAQIHLVSHGQCINNHLHHQHPSRASSVTSSTSSAGTAIPQQDFPLAVVDSSAFFLRCDHTHSEILLFGDVEPDTHSLDPRNMIVWSLAAEKIVVGRLNTIFIECSYDDSQPDNMLFGHLTPRYLIQELGVLAREVEKVKARRDGRKRRKRESVGGGYNGEGGKGAAKIRRVSAGMGGSRRGSVGTSLEGGVRTPPPEEVGEDEGGIDEDCRETGYPELDDKGNGNGKSTPPATADKEGVFRSSFSFDDPGGTPPSITDSVPVIPPSIANLPSNATATAPSPHPHPHPLSGITIVITHVKEPMIDGIDVKKNVWEQLKQREKEAGLGCKFVMARRGLSLYV</sequence>
<feature type="region of interest" description="Disordered" evidence="1">
    <location>
        <begin position="361"/>
        <end position="482"/>
    </location>
</feature>
<organism evidence="2 3">
    <name type="scientific">Ascodesmis nigricans</name>
    <dbReference type="NCBI Taxonomy" id="341454"/>
    <lineage>
        <taxon>Eukaryota</taxon>
        <taxon>Fungi</taxon>
        <taxon>Dikarya</taxon>
        <taxon>Ascomycota</taxon>
        <taxon>Pezizomycotina</taxon>
        <taxon>Pezizomycetes</taxon>
        <taxon>Pezizales</taxon>
        <taxon>Ascodesmidaceae</taxon>
        <taxon>Ascodesmis</taxon>
    </lineage>
</organism>
<dbReference type="EMBL" id="ML220132">
    <property type="protein sequence ID" value="TGZ79347.1"/>
    <property type="molecule type" value="Genomic_DNA"/>
</dbReference>
<evidence type="ECO:0000256" key="1">
    <source>
        <dbReference type="SAM" id="MobiDB-lite"/>
    </source>
</evidence>
<dbReference type="GO" id="GO:0004115">
    <property type="term" value="F:3',5'-cyclic-AMP phosphodiesterase activity"/>
    <property type="evidence" value="ECO:0007669"/>
    <property type="project" value="InterPro"/>
</dbReference>
<evidence type="ECO:0000313" key="3">
    <source>
        <dbReference type="Proteomes" id="UP000298138"/>
    </source>
</evidence>
<dbReference type="GO" id="GO:0047555">
    <property type="term" value="F:3',5'-cyclic-GMP phosphodiesterase activity"/>
    <property type="evidence" value="ECO:0007669"/>
    <property type="project" value="TreeGrafter"/>
</dbReference>
<proteinExistence type="predicted"/>
<feature type="compositionally biased region" description="Basic residues" evidence="1">
    <location>
        <begin position="361"/>
        <end position="372"/>
    </location>
</feature>